<evidence type="ECO:0000256" key="4">
    <source>
        <dbReference type="ARBA" id="ARBA00022801"/>
    </source>
</evidence>
<keyword evidence="5 7" id="KW-1133">Transmembrane helix</keyword>
<feature type="transmembrane region" description="Helical" evidence="7">
    <location>
        <begin position="62"/>
        <end position="80"/>
    </location>
</feature>
<evidence type="ECO:0000313" key="9">
    <source>
        <dbReference type="EMBL" id="RBW71396.1"/>
    </source>
</evidence>
<evidence type="ECO:0000259" key="8">
    <source>
        <dbReference type="SMART" id="SM00014"/>
    </source>
</evidence>
<dbReference type="SUPFAM" id="SSF48317">
    <property type="entry name" value="Acid phosphatase/Vanadium-dependent haloperoxidase"/>
    <property type="match status" value="1"/>
</dbReference>
<dbReference type="GO" id="GO:0005886">
    <property type="term" value="C:plasma membrane"/>
    <property type="evidence" value="ECO:0007669"/>
    <property type="project" value="UniProtKB-SubCell"/>
</dbReference>
<dbReference type="EMBL" id="QOCW01000001">
    <property type="protein sequence ID" value="RBW71396.1"/>
    <property type="molecule type" value="Genomic_DNA"/>
</dbReference>
<organism evidence="9 10">
    <name type="scientific">Bacillus taeanensis</name>
    <dbReference type="NCBI Taxonomy" id="273032"/>
    <lineage>
        <taxon>Bacteria</taxon>
        <taxon>Bacillati</taxon>
        <taxon>Bacillota</taxon>
        <taxon>Bacilli</taxon>
        <taxon>Bacillales</taxon>
        <taxon>Bacillaceae</taxon>
        <taxon>Bacillus</taxon>
    </lineage>
</organism>
<evidence type="ECO:0000256" key="5">
    <source>
        <dbReference type="ARBA" id="ARBA00022989"/>
    </source>
</evidence>
<dbReference type="Pfam" id="PF01569">
    <property type="entry name" value="PAP2"/>
    <property type="match status" value="1"/>
</dbReference>
<dbReference type="AlphaFoldDB" id="A0A366Y0M0"/>
<evidence type="ECO:0000256" key="6">
    <source>
        <dbReference type="ARBA" id="ARBA00023136"/>
    </source>
</evidence>
<evidence type="ECO:0000313" key="10">
    <source>
        <dbReference type="Proteomes" id="UP000253314"/>
    </source>
</evidence>
<protein>
    <submittedName>
        <fullName evidence="9">Phosphatase PAP2 family protein</fullName>
    </submittedName>
</protein>
<comment type="subcellular location">
    <subcellularLocation>
        <location evidence="1">Cell membrane</location>
        <topology evidence="1">Multi-pass membrane protein</topology>
    </subcellularLocation>
</comment>
<dbReference type="CDD" id="cd01610">
    <property type="entry name" value="PAP2_like"/>
    <property type="match status" value="1"/>
</dbReference>
<dbReference type="RefSeq" id="WP_113804102.1">
    <property type="nucleotide sequence ID" value="NZ_QOCW01000001.1"/>
</dbReference>
<dbReference type="PANTHER" id="PTHR14969:SF62">
    <property type="entry name" value="DECAPRENYLPHOSPHORYL-5-PHOSPHORIBOSE PHOSPHATASE RV3807C-RELATED"/>
    <property type="match status" value="1"/>
</dbReference>
<dbReference type="OrthoDB" id="9789113at2"/>
<dbReference type="GO" id="GO:0016787">
    <property type="term" value="F:hydrolase activity"/>
    <property type="evidence" value="ECO:0007669"/>
    <property type="project" value="UniProtKB-KW"/>
</dbReference>
<comment type="caution">
    <text evidence="9">The sequence shown here is derived from an EMBL/GenBank/DDBJ whole genome shotgun (WGS) entry which is preliminary data.</text>
</comment>
<evidence type="ECO:0000256" key="3">
    <source>
        <dbReference type="ARBA" id="ARBA00022692"/>
    </source>
</evidence>
<feature type="transmembrane region" description="Helical" evidence="7">
    <location>
        <begin position="156"/>
        <end position="177"/>
    </location>
</feature>
<reference evidence="9 10" key="1">
    <citation type="submission" date="2018-07" db="EMBL/GenBank/DDBJ databases">
        <title>Lottiidibacillus patelloidae gen. nov., sp. nov., isolated from the intestinal tract of a marine limpet and the reclassification of B. taeanensis BH030017T, B. algicola KMM 3737T and B. hwajinpoensis SW-72T as genus Lottiidibacillus.</title>
        <authorList>
            <person name="Liu R."/>
            <person name="Huang Z."/>
        </authorList>
    </citation>
    <scope>NUCLEOTIDE SEQUENCE [LARGE SCALE GENOMIC DNA]</scope>
    <source>
        <strain evidence="9 10">BH030017</strain>
    </source>
</reference>
<feature type="transmembrane region" description="Helical" evidence="7">
    <location>
        <begin position="35"/>
        <end position="56"/>
    </location>
</feature>
<sequence length="179" mass="19990">MTKIMLWIYEQECELFRLMNGKYNEPLFYQLLSRVTHLGGAVCTIFTTVFLCLFASPSIQRIGYEAAAALIISHIPVMIIKKLIPRNRPYLTLPDTLTIPKPLKDHSFPSGHTTAIFSITMPFMIHIPLLSLYLLPIAVLVGLSRIFLGLHYPSDVLAGILLGTSAALLSIFLLSSIPY</sequence>
<dbReference type="InterPro" id="IPR036938">
    <property type="entry name" value="PAP2/HPO_sf"/>
</dbReference>
<gene>
    <name evidence="9" type="ORF">DS031_01215</name>
</gene>
<dbReference type="PANTHER" id="PTHR14969">
    <property type="entry name" value="SPHINGOSINE-1-PHOSPHATE PHOSPHOHYDROLASE"/>
    <property type="match status" value="1"/>
</dbReference>
<keyword evidence="3 7" id="KW-0812">Transmembrane</keyword>
<keyword evidence="6 7" id="KW-0472">Membrane</keyword>
<keyword evidence="2" id="KW-1003">Cell membrane</keyword>
<evidence type="ECO:0000256" key="7">
    <source>
        <dbReference type="SAM" id="Phobius"/>
    </source>
</evidence>
<dbReference type="Proteomes" id="UP000253314">
    <property type="component" value="Unassembled WGS sequence"/>
</dbReference>
<feature type="domain" description="Phosphatidic acid phosphatase type 2/haloperoxidase" evidence="8">
    <location>
        <begin position="62"/>
        <end position="171"/>
    </location>
</feature>
<dbReference type="Gene3D" id="1.20.144.10">
    <property type="entry name" value="Phosphatidic acid phosphatase type 2/haloperoxidase"/>
    <property type="match status" value="1"/>
</dbReference>
<name>A0A366Y0M0_9BACI</name>
<dbReference type="SMART" id="SM00014">
    <property type="entry name" value="acidPPc"/>
    <property type="match status" value="1"/>
</dbReference>
<evidence type="ECO:0000256" key="2">
    <source>
        <dbReference type="ARBA" id="ARBA00022475"/>
    </source>
</evidence>
<feature type="transmembrane region" description="Helical" evidence="7">
    <location>
        <begin position="130"/>
        <end position="150"/>
    </location>
</feature>
<keyword evidence="4" id="KW-0378">Hydrolase</keyword>
<evidence type="ECO:0000256" key="1">
    <source>
        <dbReference type="ARBA" id="ARBA00004651"/>
    </source>
</evidence>
<dbReference type="InterPro" id="IPR000326">
    <property type="entry name" value="PAP2/HPO"/>
</dbReference>
<proteinExistence type="predicted"/>
<accession>A0A366Y0M0</accession>
<keyword evidence="10" id="KW-1185">Reference proteome</keyword>